<evidence type="ECO:0000313" key="2">
    <source>
        <dbReference type="Proteomes" id="UP001500320"/>
    </source>
</evidence>
<keyword evidence="2" id="KW-1185">Reference proteome</keyword>
<organism evidence="1 2">
    <name type="scientific">Planomonospora alba</name>
    <dbReference type="NCBI Taxonomy" id="161354"/>
    <lineage>
        <taxon>Bacteria</taxon>
        <taxon>Bacillati</taxon>
        <taxon>Actinomycetota</taxon>
        <taxon>Actinomycetes</taxon>
        <taxon>Streptosporangiales</taxon>
        <taxon>Streptosporangiaceae</taxon>
        <taxon>Planomonospora</taxon>
    </lineage>
</organism>
<accession>A0ABP6ND09</accession>
<dbReference type="Proteomes" id="UP001500320">
    <property type="component" value="Unassembled WGS sequence"/>
</dbReference>
<sequence>MQKRIQNTPERTTMIERLYTRATPGNPDSIDVVHLSITLPGHTDGFGDTAPHGAVFATEFTGTRADHDFFKGTCHLPVGSTCTCDTAPAYDSDTLEQADIYDHHHDGSLAEFVRTHETSLYNDGYVRLAAPLDLAESSWTYTRRTGLVTEEIELTASDGEIHKNGALIWAWESLPTDDPDGEQADRAAAMLRFLHDCDVELIREGFMR</sequence>
<gene>
    <name evidence="1" type="ORF">GCM10010466_39170</name>
</gene>
<dbReference type="EMBL" id="BAAAUT010000031">
    <property type="protein sequence ID" value="GAA3144228.1"/>
    <property type="molecule type" value="Genomic_DNA"/>
</dbReference>
<name>A0ABP6ND09_9ACTN</name>
<reference evidence="2" key="1">
    <citation type="journal article" date="2019" name="Int. J. Syst. Evol. Microbiol.">
        <title>The Global Catalogue of Microorganisms (GCM) 10K type strain sequencing project: providing services to taxonomists for standard genome sequencing and annotation.</title>
        <authorList>
            <consortium name="The Broad Institute Genomics Platform"/>
            <consortium name="The Broad Institute Genome Sequencing Center for Infectious Disease"/>
            <person name="Wu L."/>
            <person name="Ma J."/>
        </authorList>
    </citation>
    <scope>NUCLEOTIDE SEQUENCE [LARGE SCALE GENOMIC DNA]</scope>
    <source>
        <strain evidence="2">JCM 9373</strain>
    </source>
</reference>
<proteinExistence type="predicted"/>
<protein>
    <submittedName>
        <fullName evidence="1">Uncharacterized protein</fullName>
    </submittedName>
</protein>
<comment type="caution">
    <text evidence="1">The sequence shown here is derived from an EMBL/GenBank/DDBJ whole genome shotgun (WGS) entry which is preliminary data.</text>
</comment>
<evidence type="ECO:0000313" key="1">
    <source>
        <dbReference type="EMBL" id="GAA3144228.1"/>
    </source>
</evidence>